<sequence length="280" mass="30802">MDKSNVDEVVLVGGSTRIPKVQQMLSDLFDGKEVCKTINPDEAVAYGAAVLAAVLSGEGNEKVEKVVLMDVTPFSLGIRGVEGQMEVFIPKNTPIPTTSQEIFTTCGDNQASVEIKVYEGESRRVRGNNLLGKFELKGIPPAPRGIPGINVCVDIDADGIMNVSAEDMATGVKNEITITGYKGRLSQEEIRRMMRGVEKEGKAEAKNALKKYAYNMKEAIRYEKIAAKLTPNDKKKIKDALKSTEQWLSSDKLAKADDFKHKMNELERVYNPIITKIYGG</sequence>
<evidence type="ECO:0000256" key="1">
    <source>
        <dbReference type="ARBA" id="ARBA00007381"/>
    </source>
</evidence>
<keyword evidence="5" id="KW-1185">Reference proteome</keyword>
<dbReference type="AlphaFoldDB" id="A0ABD1FXQ2"/>
<dbReference type="InterPro" id="IPR018181">
    <property type="entry name" value="Heat_shock_70_CS"/>
</dbReference>
<dbReference type="InterPro" id="IPR013126">
    <property type="entry name" value="Hsp_70_fam"/>
</dbReference>
<comment type="caution">
    <text evidence="4">The sequence shown here is derived from an EMBL/GenBank/DDBJ whole genome shotgun (WGS) entry which is preliminary data.</text>
</comment>
<dbReference type="SUPFAM" id="SSF100934">
    <property type="entry name" value="Heat shock protein 70kD (HSP70), C-terminal subdomain"/>
    <property type="match status" value="1"/>
</dbReference>
<dbReference type="PANTHER" id="PTHR19375">
    <property type="entry name" value="HEAT SHOCK PROTEIN 70KDA"/>
    <property type="match status" value="1"/>
</dbReference>
<dbReference type="Proteomes" id="UP001567538">
    <property type="component" value="Unassembled WGS sequence"/>
</dbReference>
<dbReference type="SUPFAM" id="SSF100920">
    <property type="entry name" value="Heat shock protein 70kD (HSP70), peptide-binding domain"/>
    <property type="match status" value="1"/>
</dbReference>
<dbReference type="GO" id="GO:0005524">
    <property type="term" value="F:ATP binding"/>
    <property type="evidence" value="ECO:0007669"/>
    <property type="project" value="UniProtKB-KW"/>
</dbReference>
<accession>A0ABD1FXQ2</accession>
<protein>
    <submittedName>
        <fullName evidence="4">Heat shock cognate 70 kDa protein-like</fullName>
    </submittedName>
</protein>
<dbReference type="Gene3D" id="3.30.420.40">
    <property type="match status" value="2"/>
</dbReference>
<dbReference type="Gene3D" id="2.60.34.10">
    <property type="entry name" value="Substrate Binding Domain Of DNAk, Chain A, domain 1"/>
    <property type="match status" value="1"/>
</dbReference>
<keyword evidence="2" id="KW-0547">Nucleotide-binding</keyword>
<evidence type="ECO:0000256" key="2">
    <source>
        <dbReference type="ARBA" id="ARBA00022741"/>
    </source>
</evidence>
<dbReference type="InterPro" id="IPR043129">
    <property type="entry name" value="ATPase_NBD"/>
</dbReference>
<evidence type="ECO:0000313" key="4">
    <source>
        <dbReference type="EMBL" id="KAL1535616.1"/>
    </source>
</evidence>
<gene>
    <name evidence="4" type="ORF">AAHA92_28376</name>
</gene>
<dbReference type="SUPFAM" id="SSF53067">
    <property type="entry name" value="Actin-like ATPase domain"/>
    <property type="match status" value="1"/>
</dbReference>
<keyword evidence="3" id="KW-0067">ATP-binding</keyword>
<dbReference type="Pfam" id="PF00012">
    <property type="entry name" value="HSP70"/>
    <property type="match status" value="1"/>
</dbReference>
<organism evidence="4 5">
    <name type="scientific">Salvia divinorum</name>
    <name type="common">Maria pastora</name>
    <name type="synonym">Diviner's sage</name>
    <dbReference type="NCBI Taxonomy" id="28513"/>
    <lineage>
        <taxon>Eukaryota</taxon>
        <taxon>Viridiplantae</taxon>
        <taxon>Streptophyta</taxon>
        <taxon>Embryophyta</taxon>
        <taxon>Tracheophyta</taxon>
        <taxon>Spermatophyta</taxon>
        <taxon>Magnoliopsida</taxon>
        <taxon>eudicotyledons</taxon>
        <taxon>Gunneridae</taxon>
        <taxon>Pentapetalae</taxon>
        <taxon>asterids</taxon>
        <taxon>lamiids</taxon>
        <taxon>Lamiales</taxon>
        <taxon>Lamiaceae</taxon>
        <taxon>Nepetoideae</taxon>
        <taxon>Mentheae</taxon>
        <taxon>Salviinae</taxon>
        <taxon>Salvia</taxon>
        <taxon>Salvia subgen. Calosphace</taxon>
    </lineage>
</organism>
<reference evidence="4 5" key="1">
    <citation type="submission" date="2024-06" db="EMBL/GenBank/DDBJ databases">
        <title>A chromosome level genome sequence of Diviner's sage (Salvia divinorum).</title>
        <authorList>
            <person name="Ford S.A."/>
            <person name="Ro D.-K."/>
            <person name="Ness R.W."/>
            <person name="Phillips M.A."/>
        </authorList>
    </citation>
    <scope>NUCLEOTIDE SEQUENCE [LARGE SCALE GENOMIC DNA]</scope>
    <source>
        <strain evidence="4">SAF-2024a</strain>
        <tissue evidence="4">Leaf</tissue>
    </source>
</reference>
<dbReference type="PRINTS" id="PR00301">
    <property type="entry name" value="HEATSHOCK70"/>
</dbReference>
<dbReference type="Gene3D" id="1.20.1270.10">
    <property type="match status" value="1"/>
</dbReference>
<evidence type="ECO:0000256" key="3">
    <source>
        <dbReference type="ARBA" id="ARBA00022840"/>
    </source>
</evidence>
<evidence type="ECO:0000313" key="5">
    <source>
        <dbReference type="Proteomes" id="UP001567538"/>
    </source>
</evidence>
<dbReference type="InterPro" id="IPR029048">
    <property type="entry name" value="HSP70_C_sf"/>
</dbReference>
<dbReference type="EMBL" id="JBEAFC010000011">
    <property type="protein sequence ID" value="KAL1535616.1"/>
    <property type="molecule type" value="Genomic_DNA"/>
</dbReference>
<comment type="similarity">
    <text evidence="1">Belongs to the heat shock protein 70 family.</text>
</comment>
<dbReference type="PROSITE" id="PS01036">
    <property type="entry name" value="HSP70_3"/>
    <property type="match status" value="1"/>
</dbReference>
<name>A0ABD1FXQ2_SALDI</name>
<dbReference type="InterPro" id="IPR029047">
    <property type="entry name" value="HSP70_peptide-bd_sf"/>
</dbReference>
<dbReference type="FunFam" id="2.60.34.10:FF:000012">
    <property type="entry name" value="Heat shock 70 kDa protein"/>
    <property type="match status" value="1"/>
</dbReference>
<proteinExistence type="inferred from homology"/>